<dbReference type="EC" id="6.-.-.-" evidence="2"/>
<comment type="similarity">
    <text evidence="2">Belongs to the BshC family.</text>
</comment>
<evidence type="ECO:0000259" key="4">
    <source>
        <dbReference type="Pfam" id="PF24850"/>
    </source>
</evidence>
<evidence type="ECO:0000313" key="6">
    <source>
        <dbReference type="Proteomes" id="UP000621492"/>
    </source>
</evidence>
<name>A0A9W5TZ19_9BACI</name>
<keyword evidence="1 2" id="KW-0436">Ligase</keyword>
<evidence type="ECO:0000256" key="1">
    <source>
        <dbReference type="ARBA" id="ARBA00022598"/>
    </source>
</evidence>
<proteinExistence type="inferred from homology"/>
<organism evidence="5 6">
    <name type="scientific">Lentibacillus populi</name>
    <dbReference type="NCBI Taxonomy" id="1827502"/>
    <lineage>
        <taxon>Bacteria</taxon>
        <taxon>Bacillati</taxon>
        <taxon>Bacillota</taxon>
        <taxon>Bacilli</taxon>
        <taxon>Bacillales</taxon>
        <taxon>Bacillaceae</taxon>
        <taxon>Lentibacillus</taxon>
    </lineage>
</organism>
<dbReference type="Pfam" id="PF24850">
    <property type="entry name" value="CC_BshC"/>
    <property type="match status" value="1"/>
</dbReference>
<comment type="caution">
    <text evidence="5">The sequence shown here is derived from an EMBL/GenBank/DDBJ whole genome shotgun (WGS) entry which is preliminary data.</text>
</comment>
<gene>
    <name evidence="2 5" type="primary">bshC</name>
    <name evidence="5" type="ORF">GCM10011409_23340</name>
</gene>
<dbReference type="EMBL" id="BMJD01000017">
    <property type="protein sequence ID" value="GGB45092.1"/>
    <property type="molecule type" value="Genomic_DNA"/>
</dbReference>
<comment type="function">
    <text evidence="2">Involved in bacillithiol (BSH) biosynthesis. May catalyze the last step of the pathway, the addition of cysteine to glucosamine malate (GlcN-Mal) to generate BSH.</text>
</comment>
<accession>A0A9W5TZ19</accession>
<dbReference type="InterPro" id="IPR011199">
    <property type="entry name" value="Bacillithiol_biosynth_BshC"/>
</dbReference>
<evidence type="ECO:0000313" key="5">
    <source>
        <dbReference type="EMBL" id="GGB45092.1"/>
    </source>
</evidence>
<dbReference type="HAMAP" id="MF_01867">
    <property type="entry name" value="BshC"/>
    <property type="match status" value="1"/>
</dbReference>
<dbReference type="AlphaFoldDB" id="A0A9W5TZ19"/>
<dbReference type="InterPro" id="IPR055399">
    <property type="entry name" value="CC_BshC"/>
</dbReference>
<evidence type="ECO:0000256" key="2">
    <source>
        <dbReference type="HAMAP-Rule" id="MF_01867"/>
    </source>
</evidence>
<keyword evidence="6" id="KW-1185">Reference proteome</keyword>
<sequence length="541" mass="62678">MRIDPISLENQSELMKDYRNNKTKILDYFDYHPFQEATYQNRIRDLQGRSFNRKQLAETLMMINREWDAPEATYKNINRLTDENSVVVIGGQQAGLLTGPMYTINKIISIIQLARQQEEKLSIPVIPVFWIAGEDHDFAEINHIFLPEIPRMKKYQLLQRMVSKMSVSAIEKDEVYANQWIDHIFEQLQETQHTKQLYDTIKGCLDKSPTYVDFFARIIFQLFASEGVVLVDSAHAKLRELESEYFINLIEKQPEISEGVYEYEQRLKQSGYPISLGTEPGDAHLFYHYKEERILLTRNDTGEWVGKQNNVVLTTEQLVEIAKTQPELLSNNVVTRPLMQELLFPSLAFIGGPGEISYWSALKPAFRALEIKMPPVMPRLSFTFVERNVEKLLNRYAIPSGHAVNNGVIQERGNWLAGQSNPPVKIMAQQIRQSIEAVHKPLRDVARNIRADLGGLADKNLSYLFRDIDYLEDRMTKALEEKYAKELSEFDCIHTALHPNNGLQERVWNPLPWINQYGSQFIKELTEAPCSFANEHYLVYI</sequence>
<dbReference type="Pfam" id="PF10079">
    <property type="entry name" value="Rossmann-like_BshC"/>
    <property type="match status" value="1"/>
</dbReference>
<reference evidence="5" key="2">
    <citation type="submission" date="2020-09" db="EMBL/GenBank/DDBJ databases">
        <authorList>
            <person name="Sun Q."/>
            <person name="Zhou Y."/>
        </authorList>
    </citation>
    <scope>NUCLEOTIDE SEQUENCE</scope>
    <source>
        <strain evidence="5">CGMCC 1.15454</strain>
    </source>
</reference>
<reference evidence="5" key="1">
    <citation type="journal article" date="2014" name="Int. J. Syst. Evol. Microbiol.">
        <title>Complete genome sequence of Corynebacterium casei LMG S-19264T (=DSM 44701T), isolated from a smear-ripened cheese.</title>
        <authorList>
            <consortium name="US DOE Joint Genome Institute (JGI-PGF)"/>
            <person name="Walter F."/>
            <person name="Albersmeier A."/>
            <person name="Kalinowski J."/>
            <person name="Ruckert C."/>
        </authorList>
    </citation>
    <scope>NUCLEOTIDE SEQUENCE</scope>
    <source>
        <strain evidence="5">CGMCC 1.15454</strain>
    </source>
</reference>
<dbReference type="GO" id="GO:0016874">
    <property type="term" value="F:ligase activity"/>
    <property type="evidence" value="ECO:0007669"/>
    <property type="project" value="UniProtKB-UniRule"/>
</dbReference>
<feature type="domain" description="Bacillithiol biosynthesis BshC C-terminal coiled-coil" evidence="4">
    <location>
        <begin position="382"/>
        <end position="541"/>
    </location>
</feature>
<dbReference type="NCBIfam" id="TIGR03998">
    <property type="entry name" value="thiol_BshC"/>
    <property type="match status" value="1"/>
</dbReference>
<dbReference type="InterPro" id="IPR055398">
    <property type="entry name" value="Rossmann-like_BshC"/>
</dbReference>
<protein>
    <recommendedName>
        <fullName evidence="2">Putative cysteine ligase BshC</fullName>
        <ecNumber evidence="2">6.-.-.-</ecNumber>
    </recommendedName>
</protein>
<evidence type="ECO:0000259" key="3">
    <source>
        <dbReference type="Pfam" id="PF10079"/>
    </source>
</evidence>
<dbReference type="PIRSF" id="PIRSF012535">
    <property type="entry name" value="UCP012535"/>
    <property type="match status" value="1"/>
</dbReference>
<feature type="domain" description="Bacillithiol biosynthesis BshC N-terminal Rossmann-like" evidence="3">
    <location>
        <begin position="1"/>
        <end position="380"/>
    </location>
</feature>
<dbReference type="RefSeq" id="WP_188725223.1">
    <property type="nucleotide sequence ID" value="NZ_BMJD01000017.1"/>
</dbReference>
<dbReference type="Proteomes" id="UP000621492">
    <property type="component" value="Unassembled WGS sequence"/>
</dbReference>